<comment type="subcellular location">
    <subcellularLocation>
        <location evidence="1">Membrane</location>
        <topology evidence="1">Multi-pass membrane protein</topology>
    </subcellularLocation>
</comment>
<feature type="transmembrane region" description="Helical" evidence="6">
    <location>
        <begin position="117"/>
        <end position="142"/>
    </location>
</feature>
<dbReference type="OrthoDB" id="2417308at2759"/>
<dbReference type="EMBL" id="JAATWM020000061">
    <property type="protein sequence ID" value="KAF9869966.1"/>
    <property type="molecule type" value="Genomic_DNA"/>
</dbReference>
<keyword evidence="4 6" id="KW-1133">Transmembrane helix</keyword>
<dbReference type="GO" id="GO:0016020">
    <property type="term" value="C:membrane"/>
    <property type="evidence" value="ECO:0007669"/>
    <property type="project" value="UniProtKB-SubCell"/>
</dbReference>
<evidence type="ECO:0008006" key="9">
    <source>
        <dbReference type="Google" id="ProtNLM"/>
    </source>
</evidence>
<feature type="transmembrane region" description="Helical" evidence="6">
    <location>
        <begin position="262"/>
        <end position="284"/>
    </location>
</feature>
<evidence type="ECO:0000313" key="7">
    <source>
        <dbReference type="EMBL" id="KAF9869966.1"/>
    </source>
</evidence>
<proteinExistence type="predicted"/>
<dbReference type="Proteomes" id="UP000781932">
    <property type="component" value="Unassembled WGS sequence"/>
</dbReference>
<protein>
    <recommendedName>
        <fullName evidence="9">Choline transport protein</fullName>
    </recommendedName>
</protein>
<feature type="transmembrane region" description="Helical" evidence="6">
    <location>
        <begin position="29"/>
        <end position="56"/>
    </location>
</feature>
<feature type="transmembrane region" description="Helical" evidence="6">
    <location>
        <begin position="327"/>
        <end position="348"/>
    </location>
</feature>
<evidence type="ECO:0000313" key="8">
    <source>
        <dbReference type="Proteomes" id="UP000781932"/>
    </source>
</evidence>
<keyword evidence="5 6" id="KW-0472">Membrane</keyword>
<evidence type="ECO:0000256" key="6">
    <source>
        <dbReference type="SAM" id="Phobius"/>
    </source>
</evidence>
<dbReference type="Pfam" id="PF13520">
    <property type="entry name" value="AA_permease_2"/>
    <property type="match status" value="1"/>
</dbReference>
<evidence type="ECO:0000256" key="1">
    <source>
        <dbReference type="ARBA" id="ARBA00004141"/>
    </source>
</evidence>
<name>A0A9P6HW32_9PEZI</name>
<organism evidence="7 8">
    <name type="scientific">Colletotrichum karsti</name>
    <dbReference type="NCBI Taxonomy" id="1095194"/>
    <lineage>
        <taxon>Eukaryota</taxon>
        <taxon>Fungi</taxon>
        <taxon>Dikarya</taxon>
        <taxon>Ascomycota</taxon>
        <taxon>Pezizomycotina</taxon>
        <taxon>Sordariomycetes</taxon>
        <taxon>Hypocreomycetidae</taxon>
        <taxon>Glomerellales</taxon>
        <taxon>Glomerellaceae</taxon>
        <taxon>Colletotrichum</taxon>
        <taxon>Colletotrichum boninense species complex</taxon>
    </lineage>
</organism>
<dbReference type="RefSeq" id="XP_038739427.1">
    <property type="nucleotide sequence ID" value="XM_038895288.1"/>
</dbReference>
<reference evidence="7" key="2">
    <citation type="submission" date="2020-11" db="EMBL/GenBank/DDBJ databases">
        <title>Whole genome sequencing of Colletotrichum sp.</title>
        <authorList>
            <person name="Li H."/>
        </authorList>
    </citation>
    <scope>NUCLEOTIDE SEQUENCE</scope>
    <source>
        <strain evidence="7">CkLH20</strain>
    </source>
</reference>
<dbReference type="PANTHER" id="PTHR45649">
    <property type="entry name" value="AMINO-ACID PERMEASE BAT1"/>
    <property type="match status" value="1"/>
</dbReference>
<feature type="transmembrane region" description="Helical" evidence="6">
    <location>
        <begin position="176"/>
        <end position="199"/>
    </location>
</feature>
<reference evidence="7" key="1">
    <citation type="submission" date="2020-03" db="EMBL/GenBank/DDBJ databases">
        <authorList>
            <person name="He L."/>
        </authorList>
    </citation>
    <scope>NUCLEOTIDE SEQUENCE</scope>
    <source>
        <strain evidence="7">CkLH20</strain>
    </source>
</reference>
<sequence>MEKAPPPGVDTDAARLADMGYSQDMKRNFSVWSVLGVGFSLTNSWWAVSAALITGVNSGGPCLLVYGTILLAVVSIGVGVSLSELASSMPNAAGQIFWASELAPRRYARITSYATGWLAWAGSICAIGTVALSVSSAVVGCYQLTHPKLIIEAWHVVVGYQVSNWFVFVFNCCGKILPTVASVSLYTTLVSFVVILVTVPSASETHQSVEFVFTTFINNTGWSENTMALIAGLINVNYGFSCLDTAVHMAEELERPEKMIPIAIMGTVGIGFVTSFGFIISMLFSLTDYSSVLETPTMVPILELFYQALRNKTGFLYLGSTTAFNSVLSGCIVLPYLSCGIPVACLLIRGRSTIHHGPFWLGSFGLICNIVLLVWVLFTFVMYSFPASKPVASDSENLADSVPLT</sequence>
<dbReference type="GO" id="GO:0022857">
    <property type="term" value="F:transmembrane transporter activity"/>
    <property type="evidence" value="ECO:0007669"/>
    <property type="project" value="InterPro"/>
</dbReference>
<dbReference type="InterPro" id="IPR002293">
    <property type="entry name" value="AA/rel_permease1"/>
</dbReference>
<accession>A0A9P6HW32</accession>
<evidence type="ECO:0000256" key="2">
    <source>
        <dbReference type="ARBA" id="ARBA00022448"/>
    </source>
</evidence>
<keyword evidence="2" id="KW-0813">Transport</keyword>
<evidence type="ECO:0000256" key="3">
    <source>
        <dbReference type="ARBA" id="ARBA00022692"/>
    </source>
</evidence>
<keyword evidence="3 6" id="KW-0812">Transmembrane</keyword>
<dbReference type="Gene3D" id="1.20.1740.10">
    <property type="entry name" value="Amino acid/polyamine transporter I"/>
    <property type="match status" value="1"/>
</dbReference>
<gene>
    <name evidence="7" type="ORF">CkaCkLH20_12575</name>
</gene>
<evidence type="ECO:0000256" key="4">
    <source>
        <dbReference type="ARBA" id="ARBA00022989"/>
    </source>
</evidence>
<evidence type="ECO:0000256" key="5">
    <source>
        <dbReference type="ARBA" id="ARBA00023136"/>
    </source>
</evidence>
<dbReference type="GeneID" id="62168362"/>
<feature type="transmembrane region" description="Helical" evidence="6">
    <location>
        <begin position="149"/>
        <end position="170"/>
    </location>
</feature>
<comment type="caution">
    <text evidence="7">The sequence shown here is derived from an EMBL/GenBank/DDBJ whole genome shotgun (WGS) entry which is preliminary data.</text>
</comment>
<dbReference type="PANTHER" id="PTHR45649:SF7">
    <property type="entry name" value="CHOLINE TRANSPORT PROTEIN"/>
    <property type="match status" value="1"/>
</dbReference>
<dbReference type="AlphaFoldDB" id="A0A9P6HW32"/>
<keyword evidence="8" id="KW-1185">Reference proteome</keyword>
<feature type="transmembrane region" description="Helical" evidence="6">
    <location>
        <begin position="360"/>
        <end position="385"/>
    </location>
</feature>
<feature type="transmembrane region" description="Helical" evidence="6">
    <location>
        <begin position="63"/>
        <end position="82"/>
    </location>
</feature>